<dbReference type="GO" id="GO:0005524">
    <property type="term" value="F:ATP binding"/>
    <property type="evidence" value="ECO:0007669"/>
    <property type="project" value="UniProtKB-KW"/>
</dbReference>
<feature type="binding site" evidence="5">
    <location>
        <position position="512"/>
    </location>
    <ligand>
        <name>Mg(2+)</name>
        <dbReference type="ChEBI" id="CHEBI:18420"/>
    </ligand>
</feature>
<dbReference type="GO" id="GO:0000287">
    <property type="term" value="F:magnesium ion binding"/>
    <property type="evidence" value="ECO:0007669"/>
    <property type="project" value="UniProtKB-UniRule"/>
</dbReference>
<feature type="binding site" evidence="5">
    <location>
        <position position="8"/>
    </location>
    <ligand>
        <name>Mg(2+)</name>
        <dbReference type="ChEBI" id="CHEBI:18420"/>
    </ligand>
</feature>
<comment type="cofactor">
    <cofactor evidence="5">
        <name>Mg(2+)</name>
        <dbReference type="ChEBI" id="CHEBI:18420"/>
    </cofactor>
</comment>
<evidence type="ECO:0000256" key="5">
    <source>
        <dbReference type="HAMAP-Rule" id="MF_03131"/>
    </source>
</evidence>
<evidence type="ECO:0000256" key="3">
    <source>
        <dbReference type="ARBA" id="ARBA00022777"/>
    </source>
</evidence>
<keyword evidence="1 5" id="KW-0808">Transferase</keyword>
<organism evidence="6 7">
    <name type="scientific">Verticillium longisporum</name>
    <name type="common">Verticillium dahliae var. longisporum</name>
    <dbReference type="NCBI Taxonomy" id="100787"/>
    <lineage>
        <taxon>Eukaryota</taxon>
        <taxon>Fungi</taxon>
        <taxon>Dikarya</taxon>
        <taxon>Ascomycota</taxon>
        <taxon>Pezizomycotina</taxon>
        <taxon>Sordariomycetes</taxon>
        <taxon>Hypocreomycetidae</taxon>
        <taxon>Glomerellales</taxon>
        <taxon>Plectosphaerellaceae</taxon>
        <taxon>Verticillium</taxon>
    </lineage>
</organism>
<dbReference type="GO" id="GO:0006083">
    <property type="term" value="P:acetate metabolic process"/>
    <property type="evidence" value="ECO:0007669"/>
    <property type="project" value="TreeGrafter"/>
</dbReference>
<dbReference type="UniPathway" id="UPA00340">
    <property type="reaction ID" value="UER00458"/>
</dbReference>
<dbReference type="PROSITE" id="PS01076">
    <property type="entry name" value="ACETATE_KINASE_2"/>
    <property type="match status" value="1"/>
</dbReference>
<sequence>MKVILAINAGSSSVKISVYSAEFQQKPRQFAETQISGLTAPPAQLSYTRNGVTVRKSEKLQEEQVKSQDDAFKLLLKTLIEDQELKEIQAKDDIGITSHRIVHGGDYTASQIITPDTYHHLEKLSDLAPLHNGAALTIVRSCIDELPDAVNVACFDSQFHSTIPEHIRTYPINVDVAKKNHLRKYGFHGISYSFITRSVADFLKKDAADLNIIALHLGSGASACAVRQGQSWDTSMGLTPLAGLPGATRSGSVDPSLVFHYASDVGKLSPSSTSELHISRAEEILNKESGWKALTGDLAPLHNGAALTIVRSCIDELPDAVNVACFDSQFHSTIPEHIRTYPINIDVAKKNHLRKYGFHGISYSFITSLVFHYASDVGKLSPSSTSELHISRAEEILNKESGWKALTGTTDFGVIADSDDPRHKLAFDIFVDRVCGFIGSYFVSLGGQVDALVFAGGIGEKSGKLRARVGAQVACLGFEVDDSLNGKKIVDTVQDVGKQGNGKRVLVCQTDEQLEMARFCAENEKIW</sequence>
<name>A0A0G4NGZ8_VERLO</name>
<evidence type="ECO:0000256" key="4">
    <source>
        <dbReference type="ARBA" id="ARBA00022840"/>
    </source>
</evidence>
<dbReference type="AlphaFoldDB" id="A0A0G4NGZ8"/>
<keyword evidence="3 5" id="KW-0418">Kinase</keyword>
<dbReference type="EMBL" id="CVQI01035050">
    <property type="protein sequence ID" value="CRK45714.1"/>
    <property type="molecule type" value="Genomic_DNA"/>
</dbReference>
<proteinExistence type="inferred from homology"/>
<dbReference type="Proteomes" id="UP000045706">
    <property type="component" value="Unassembled WGS sequence"/>
</dbReference>
<evidence type="ECO:0000256" key="2">
    <source>
        <dbReference type="ARBA" id="ARBA00022741"/>
    </source>
</evidence>
<dbReference type="InterPro" id="IPR023865">
    <property type="entry name" value="Aliphatic_acid_kinase_CS"/>
</dbReference>
<comment type="pathway">
    <text evidence="5">Metabolic intermediate biosynthesis; acetyl-CoA biosynthesis; acetyl-CoA from acetate: step 1/2.</text>
</comment>
<dbReference type="Pfam" id="PF00871">
    <property type="entry name" value="Acetate_kinase"/>
    <property type="match status" value="3"/>
</dbReference>
<reference evidence="7" key="1">
    <citation type="submission" date="2015-05" db="EMBL/GenBank/DDBJ databases">
        <authorList>
            <person name="Fogelqvist Johan"/>
        </authorList>
    </citation>
    <scope>NUCLEOTIDE SEQUENCE [LARGE SCALE GENOMIC DNA]</scope>
</reference>
<feature type="binding site" evidence="5">
    <location>
        <position position="15"/>
    </location>
    <ligand>
        <name>ATP</name>
        <dbReference type="ChEBI" id="CHEBI:30616"/>
    </ligand>
</feature>
<feature type="binding site" evidence="5">
    <location>
        <position position="100"/>
    </location>
    <ligand>
        <name>substrate</name>
    </ligand>
</feature>
<keyword evidence="5" id="KW-0460">Magnesium</keyword>
<gene>
    <name evidence="6" type="ORF">BN1723_001057</name>
</gene>
<accession>A0A0G4NGZ8</accession>
<dbReference type="EC" id="2.7.2.1" evidence="5"/>
<feature type="active site" description="Proton donor/acceptor" evidence="5">
    <location>
        <position position="156"/>
    </location>
</feature>
<dbReference type="InterPro" id="IPR004372">
    <property type="entry name" value="Ac/propionate_kinase"/>
</dbReference>
<evidence type="ECO:0000256" key="1">
    <source>
        <dbReference type="ARBA" id="ARBA00022679"/>
    </source>
</evidence>
<keyword evidence="5" id="KW-0479">Metal-binding</keyword>
<dbReference type="PANTHER" id="PTHR21060:SF15">
    <property type="entry name" value="ACETATE KINASE-RELATED"/>
    <property type="match status" value="1"/>
</dbReference>
<dbReference type="PRINTS" id="PR00471">
    <property type="entry name" value="ACETATEKNASE"/>
</dbReference>
<evidence type="ECO:0000313" key="7">
    <source>
        <dbReference type="Proteomes" id="UP000045706"/>
    </source>
</evidence>
<dbReference type="GO" id="GO:0008776">
    <property type="term" value="F:acetate kinase activity"/>
    <property type="evidence" value="ECO:0007669"/>
    <property type="project" value="UniProtKB-UniRule"/>
</dbReference>
<feature type="site" description="Transition state stabilizer" evidence="5">
    <location>
        <position position="249"/>
    </location>
</feature>
<dbReference type="InterPro" id="IPR000890">
    <property type="entry name" value="Aliphatic_acid_kin_short-chain"/>
</dbReference>
<dbReference type="GO" id="GO:0006085">
    <property type="term" value="P:acetyl-CoA biosynthetic process"/>
    <property type="evidence" value="ECO:0007669"/>
    <property type="project" value="UniProtKB-UniRule"/>
</dbReference>
<dbReference type="PROSITE" id="PS01075">
    <property type="entry name" value="ACETATE_KINASE_1"/>
    <property type="match status" value="1"/>
</dbReference>
<comment type="caution">
    <text evidence="5">Lacks conserved residue(s) required for the propagation of feature annotation.</text>
</comment>
<dbReference type="Gene3D" id="3.30.420.40">
    <property type="match status" value="4"/>
</dbReference>
<keyword evidence="2 5" id="KW-0547">Nucleotide-binding</keyword>
<feature type="site" description="Transition state stabilizer" evidence="5">
    <location>
        <position position="188"/>
    </location>
</feature>
<feature type="binding site" evidence="5">
    <location>
        <begin position="216"/>
        <end position="220"/>
    </location>
    <ligand>
        <name>ATP</name>
        <dbReference type="ChEBI" id="CHEBI:30616"/>
    </ligand>
</feature>
<dbReference type="PANTHER" id="PTHR21060">
    <property type="entry name" value="ACETATE KINASE"/>
    <property type="match status" value="1"/>
</dbReference>
<dbReference type="HAMAP" id="MF_00020">
    <property type="entry name" value="Acetate_kinase"/>
    <property type="match status" value="1"/>
</dbReference>
<dbReference type="InterPro" id="IPR043129">
    <property type="entry name" value="ATPase_NBD"/>
</dbReference>
<evidence type="ECO:0000313" key="6">
    <source>
        <dbReference type="EMBL" id="CRK45714.1"/>
    </source>
</evidence>
<comment type="catalytic activity">
    <reaction evidence="5">
        <text>acetate + ATP = acetyl phosphate + ADP</text>
        <dbReference type="Rhea" id="RHEA:11352"/>
        <dbReference type="ChEBI" id="CHEBI:22191"/>
        <dbReference type="ChEBI" id="CHEBI:30089"/>
        <dbReference type="ChEBI" id="CHEBI:30616"/>
        <dbReference type="ChEBI" id="CHEBI:456216"/>
        <dbReference type="EC" id="2.7.2.1"/>
    </reaction>
</comment>
<keyword evidence="4 5" id="KW-0067">ATP-binding</keyword>
<dbReference type="SUPFAM" id="SSF53067">
    <property type="entry name" value="Actin-like ATPase domain"/>
    <property type="match status" value="4"/>
</dbReference>
<protein>
    <recommendedName>
        <fullName evidence="5">Probable acetate kinase</fullName>
        <ecNumber evidence="5">2.7.2.1</ecNumber>
    </recommendedName>
    <alternativeName>
        <fullName evidence="5">Acetokinase</fullName>
    </alternativeName>
</protein>
<comment type="similarity">
    <text evidence="5">Belongs to the acetokinase family.</text>
</comment>